<feature type="chain" id="PRO_5043499879" evidence="2">
    <location>
        <begin position="38"/>
        <end position="304"/>
    </location>
</feature>
<dbReference type="EMBL" id="JAZHOG010000003">
    <property type="protein sequence ID" value="MEJ8567048.1"/>
    <property type="molecule type" value="Genomic_DNA"/>
</dbReference>
<evidence type="ECO:0000313" key="5">
    <source>
        <dbReference type="Proteomes" id="UP001359886"/>
    </source>
</evidence>
<keyword evidence="5" id="KW-1185">Reference proteome</keyword>
<dbReference type="CDD" id="cd01144">
    <property type="entry name" value="BtuF"/>
    <property type="match status" value="1"/>
</dbReference>
<dbReference type="InterPro" id="IPR002491">
    <property type="entry name" value="ABC_transptr_periplasmic_BD"/>
</dbReference>
<protein>
    <submittedName>
        <fullName evidence="4">Cobalamin-binding protein</fullName>
    </submittedName>
</protein>
<dbReference type="NCBIfam" id="NF038402">
    <property type="entry name" value="TroA_like"/>
    <property type="match status" value="1"/>
</dbReference>
<accession>A0AAW9RG67</accession>
<dbReference type="Pfam" id="PF01497">
    <property type="entry name" value="Peripla_BP_2"/>
    <property type="match status" value="1"/>
</dbReference>
<dbReference type="PANTHER" id="PTHR30535">
    <property type="entry name" value="VITAMIN B12-BINDING PROTEIN"/>
    <property type="match status" value="1"/>
</dbReference>
<dbReference type="PROSITE" id="PS50983">
    <property type="entry name" value="FE_B12_PBP"/>
    <property type="match status" value="1"/>
</dbReference>
<dbReference type="SUPFAM" id="SSF53807">
    <property type="entry name" value="Helical backbone' metal receptor"/>
    <property type="match status" value="1"/>
</dbReference>
<evidence type="ECO:0000256" key="2">
    <source>
        <dbReference type="SAM" id="SignalP"/>
    </source>
</evidence>
<dbReference type="AlphaFoldDB" id="A0AAW9RG67"/>
<evidence type="ECO:0000313" key="4">
    <source>
        <dbReference type="EMBL" id="MEJ8567048.1"/>
    </source>
</evidence>
<evidence type="ECO:0000256" key="1">
    <source>
        <dbReference type="ARBA" id="ARBA00022729"/>
    </source>
</evidence>
<gene>
    <name evidence="4" type="ORF">V3330_05375</name>
</gene>
<sequence>MRSRPGRWLGFFLRHHRRAALLSALCVCLIIQGESFADPIRLPQADGGTLELPRAAETLVTLSPNLTELVYAAGAGDRIRATVAYSEYPPAAAQLPRIGDAFRIDLEQVLALRPDLVLAWDSGNPRAAVARLRDLGITTWSIEIRSPEEIASILKHIGRATGMRQSADAAALEVNRKLARLKTEFANRPPVRYFYQVDSRPLFTINGAHLIARSLALCGGRNVFAEAESLAPQISHESVIAADPEIMFAPAAAPGQDPLQQWRDWPTLSAVRNRRLHVLPADPISQATPRLLDATASACRLMHQ</sequence>
<proteinExistence type="predicted"/>
<feature type="signal peptide" evidence="2">
    <location>
        <begin position="1"/>
        <end position="37"/>
    </location>
</feature>
<comment type="caution">
    <text evidence="4">The sequence shown here is derived from an EMBL/GenBank/DDBJ whole genome shotgun (WGS) entry which is preliminary data.</text>
</comment>
<evidence type="ECO:0000259" key="3">
    <source>
        <dbReference type="PROSITE" id="PS50983"/>
    </source>
</evidence>
<dbReference type="Proteomes" id="UP001359886">
    <property type="component" value="Unassembled WGS sequence"/>
</dbReference>
<dbReference type="InterPro" id="IPR050902">
    <property type="entry name" value="ABC_Transporter_SBP"/>
</dbReference>
<dbReference type="InterPro" id="IPR054828">
    <property type="entry name" value="Vit_B12_bind_prot"/>
</dbReference>
<dbReference type="RefSeq" id="WP_354694367.1">
    <property type="nucleotide sequence ID" value="NZ_JAZHOG010000003.1"/>
</dbReference>
<organism evidence="4 5">
    <name type="scientific">Elongatibacter sediminis</name>
    <dbReference type="NCBI Taxonomy" id="3119006"/>
    <lineage>
        <taxon>Bacteria</taxon>
        <taxon>Pseudomonadati</taxon>
        <taxon>Pseudomonadota</taxon>
        <taxon>Gammaproteobacteria</taxon>
        <taxon>Chromatiales</taxon>
        <taxon>Wenzhouxiangellaceae</taxon>
        <taxon>Elongatibacter</taxon>
    </lineage>
</organism>
<reference evidence="4 5" key="1">
    <citation type="submission" date="2024-02" db="EMBL/GenBank/DDBJ databases">
        <title>A novel Wenzhouxiangellaceae bacterium, isolated from coastal sediments.</title>
        <authorList>
            <person name="Du Z.-J."/>
            <person name="Ye Y.-Q."/>
            <person name="Zhang X.-Y."/>
        </authorList>
    </citation>
    <scope>NUCLEOTIDE SEQUENCE [LARGE SCALE GENOMIC DNA]</scope>
    <source>
        <strain evidence="4 5">CH-27</strain>
    </source>
</reference>
<dbReference type="Gene3D" id="3.40.50.1980">
    <property type="entry name" value="Nitrogenase molybdenum iron protein domain"/>
    <property type="match status" value="2"/>
</dbReference>
<dbReference type="PANTHER" id="PTHR30535:SF34">
    <property type="entry name" value="MOLYBDATE-BINDING PROTEIN MOLA"/>
    <property type="match status" value="1"/>
</dbReference>
<keyword evidence="1 2" id="KW-0732">Signal</keyword>
<name>A0AAW9RG67_9GAMM</name>
<feature type="domain" description="Fe/B12 periplasmic-binding" evidence="3">
    <location>
        <begin position="58"/>
        <end position="304"/>
    </location>
</feature>